<organism evidence="1 2">
    <name type="scientific">Melghirimyces profundicolus</name>
    <dbReference type="NCBI Taxonomy" id="1242148"/>
    <lineage>
        <taxon>Bacteria</taxon>
        <taxon>Bacillati</taxon>
        <taxon>Bacillota</taxon>
        <taxon>Bacilli</taxon>
        <taxon>Bacillales</taxon>
        <taxon>Thermoactinomycetaceae</taxon>
        <taxon>Melghirimyces</taxon>
    </lineage>
</organism>
<dbReference type="EMBL" id="QBKR01000046">
    <property type="protein sequence ID" value="PTX48300.1"/>
    <property type="molecule type" value="Genomic_DNA"/>
</dbReference>
<gene>
    <name evidence="1" type="ORF">C8P63_1469</name>
</gene>
<accession>A0A2T6AWW7</accession>
<evidence type="ECO:0000313" key="1">
    <source>
        <dbReference type="EMBL" id="PTX48300.1"/>
    </source>
</evidence>
<reference evidence="1 2" key="1">
    <citation type="submission" date="2018-04" db="EMBL/GenBank/DDBJ databases">
        <title>Genomic Encyclopedia of Archaeal and Bacterial Type Strains, Phase II (KMG-II): from individual species to whole genera.</title>
        <authorList>
            <person name="Goeker M."/>
        </authorList>
    </citation>
    <scope>NUCLEOTIDE SEQUENCE [LARGE SCALE GENOMIC DNA]</scope>
    <source>
        <strain evidence="1 2">DSM 45787</strain>
    </source>
</reference>
<comment type="caution">
    <text evidence="1">The sequence shown here is derived from an EMBL/GenBank/DDBJ whole genome shotgun (WGS) entry which is preliminary data.</text>
</comment>
<proteinExistence type="predicted"/>
<sequence length="50" mass="5833">MKECQHCGAEMLRWDKKKIWICNYCEEGLNDAVVESGFAMIARVDHDDDQ</sequence>
<evidence type="ECO:0000313" key="2">
    <source>
        <dbReference type="Proteomes" id="UP000244240"/>
    </source>
</evidence>
<keyword evidence="2" id="KW-1185">Reference proteome</keyword>
<dbReference type="AlphaFoldDB" id="A0A2T6AWW7"/>
<name>A0A2T6AWW7_9BACL</name>
<protein>
    <submittedName>
        <fullName evidence="1">Uncharacterized protein</fullName>
    </submittedName>
</protein>
<dbReference type="Proteomes" id="UP000244240">
    <property type="component" value="Unassembled WGS sequence"/>
</dbReference>
<dbReference type="RefSeq" id="WP_170109754.1">
    <property type="nucleotide sequence ID" value="NZ_QBKR01000046.1"/>
</dbReference>